<feature type="compositionally biased region" description="Polar residues" evidence="13">
    <location>
        <begin position="94"/>
        <end position="106"/>
    </location>
</feature>
<dbReference type="EMBL" id="BAABME010002460">
    <property type="protein sequence ID" value="GAA0154733.1"/>
    <property type="molecule type" value="Genomic_DNA"/>
</dbReference>
<feature type="region of interest" description="Disordered" evidence="13">
    <location>
        <begin position="1"/>
        <end position="57"/>
    </location>
</feature>
<keyword evidence="4 14" id="KW-0812">Transmembrane</keyword>
<dbReference type="GO" id="GO:0016567">
    <property type="term" value="P:protein ubiquitination"/>
    <property type="evidence" value="ECO:0007669"/>
    <property type="project" value="TreeGrafter"/>
</dbReference>
<feature type="compositionally biased region" description="Pro residues" evidence="13">
    <location>
        <begin position="1"/>
        <end position="13"/>
    </location>
</feature>
<evidence type="ECO:0000256" key="9">
    <source>
        <dbReference type="ARBA" id="ARBA00022989"/>
    </source>
</evidence>
<feature type="region of interest" description="Disordered" evidence="13">
    <location>
        <begin position="222"/>
        <end position="244"/>
    </location>
</feature>
<evidence type="ECO:0000256" key="3">
    <source>
        <dbReference type="ARBA" id="ARBA00022679"/>
    </source>
</evidence>
<keyword evidence="7" id="KW-0833">Ubl conjugation pathway</keyword>
<evidence type="ECO:0000256" key="7">
    <source>
        <dbReference type="ARBA" id="ARBA00022786"/>
    </source>
</evidence>
<keyword evidence="17" id="KW-1185">Reference proteome</keyword>
<dbReference type="Proteomes" id="UP001454036">
    <property type="component" value="Unassembled WGS sequence"/>
</dbReference>
<evidence type="ECO:0000259" key="15">
    <source>
        <dbReference type="PROSITE" id="PS50089"/>
    </source>
</evidence>
<dbReference type="SUPFAM" id="SSF57850">
    <property type="entry name" value="RING/U-box"/>
    <property type="match status" value="1"/>
</dbReference>
<gene>
    <name evidence="16" type="ORF">LIER_12632</name>
</gene>
<evidence type="ECO:0000256" key="12">
    <source>
        <dbReference type="PROSITE-ProRule" id="PRU00175"/>
    </source>
</evidence>
<proteinExistence type="inferred from homology"/>
<accession>A0AAV3PTX3</accession>
<feature type="compositionally biased region" description="Polar residues" evidence="13">
    <location>
        <begin position="15"/>
        <end position="35"/>
    </location>
</feature>
<keyword evidence="5" id="KW-0479">Metal-binding</keyword>
<evidence type="ECO:0000256" key="10">
    <source>
        <dbReference type="ARBA" id="ARBA00023136"/>
    </source>
</evidence>
<dbReference type="AlphaFoldDB" id="A0AAV3PTX3"/>
<keyword evidence="16" id="KW-0436">Ligase</keyword>
<keyword evidence="3" id="KW-0808">Transferase</keyword>
<comment type="caution">
    <text evidence="16">The sequence shown here is derived from an EMBL/GenBank/DDBJ whole genome shotgun (WGS) entry which is preliminary data.</text>
</comment>
<feature type="transmembrane region" description="Helical" evidence="14">
    <location>
        <begin position="63"/>
        <end position="84"/>
    </location>
</feature>
<dbReference type="GO" id="GO:0016874">
    <property type="term" value="F:ligase activity"/>
    <property type="evidence" value="ECO:0007669"/>
    <property type="project" value="UniProtKB-KW"/>
</dbReference>
<dbReference type="PROSITE" id="PS50089">
    <property type="entry name" value="ZF_RING_2"/>
    <property type="match status" value="1"/>
</dbReference>
<dbReference type="GO" id="GO:0016020">
    <property type="term" value="C:membrane"/>
    <property type="evidence" value="ECO:0007669"/>
    <property type="project" value="UniProtKB-SubCell"/>
</dbReference>
<evidence type="ECO:0000256" key="11">
    <source>
        <dbReference type="ARBA" id="ARBA00024209"/>
    </source>
</evidence>
<comment type="similarity">
    <text evidence="11">Belongs to the RING-type zinc finger family. ATL subfamily.</text>
</comment>
<evidence type="ECO:0000256" key="2">
    <source>
        <dbReference type="ARBA" id="ARBA00004906"/>
    </source>
</evidence>
<name>A0AAV3PTX3_LITER</name>
<dbReference type="PANTHER" id="PTHR45768:SF16">
    <property type="entry name" value="E3 UBIQUITIN-PROTEIN LIGASE ATL4"/>
    <property type="match status" value="1"/>
</dbReference>
<evidence type="ECO:0000313" key="16">
    <source>
        <dbReference type="EMBL" id="GAA0154733.1"/>
    </source>
</evidence>
<evidence type="ECO:0000256" key="4">
    <source>
        <dbReference type="ARBA" id="ARBA00022692"/>
    </source>
</evidence>
<dbReference type="Pfam" id="PF13639">
    <property type="entry name" value="zf-RING_2"/>
    <property type="match status" value="1"/>
</dbReference>
<evidence type="ECO:0000256" key="14">
    <source>
        <dbReference type="SAM" id="Phobius"/>
    </source>
</evidence>
<evidence type="ECO:0000256" key="6">
    <source>
        <dbReference type="ARBA" id="ARBA00022771"/>
    </source>
</evidence>
<evidence type="ECO:0000256" key="1">
    <source>
        <dbReference type="ARBA" id="ARBA00004167"/>
    </source>
</evidence>
<feature type="compositionally biased region" description="Low complexity" evidence="13">
    <location>
        <begin position="36"/>
        <end position="51"/>
    </location>
</feature>
<dbReference type="PANTHER" id="PTHR45768">
    <property type="entry name" value="E3 UBIQUITIN-PROTEIN LIGASE RNF13-LIKE"/>
    <property type="match status" value="1"/>
</dbReference>
<reference evidence="16 17" key="1">
    <citation type="submission" date="2024-01" db="EMBL/GenBank/DDBJ databases">
        <title>The complete chloroplast genome sequence of Lithospermum erythrorhizon: insights into the phylogenetic relationship among Boraginaceae species and the maternal lineages of purple gromwells.</title>
        <authorList>
            <person name="Okada T."/>
            <person name="Watanabe K."/>
        </authorList>
    </citation>
    <scope>NUCLEOTIDE SEQUENCE [LARGE SCALE GENOMIC DNA]</scope>
</reference>
<feature type="domain" description="RING-type" evidence="15">
    <location>
        <begin position="148"/>
        <end position="190"/>
    </location>
</feature>
<keyword evidence="10 14" id="KW-0472">Membrane</keyword>
<dbReference type="InterPro" id="IPR001841">
    <property type="entry name" value="Znf_RING"/>
</dbReference>
<protein>
    <submittedName>
        <fullName evidence="16">Ubiquitin-protein ligase</fullName>
    </submittedName>
</protein>
<dbReference type="Gene3D" id="3.30.40.10">
    <property type="entry name" value="Zinc/RING finger domain, C3HC4 (zinc finger)"/>
    <property type="match status" value="1"/>
</dbReference>
<keyword evidence="8" id="KW-0862">Zinc</keyword>
<feature type="region of interest" description="Disordered" evidence="13">
    <location>
        <begin position="94"/>
        <end position="115"/>
    </location>
</feature>
<evidence type="ECO:0000256" key="8">
    <source>
        <dbReference type="ARBA" id="ARBA00022833"/>
    </source>
</evidence>
<dbReference type="InterPro" id="IPR013083">
    <property type="entry name" value="Znf_RING/FYVE/PHD"/>
</dbReference>
<keyword evidence="9 14" id="KW-1133">Transmembrane helix</keyword>
<organism evidence="16 17">
    <name type="scientific">Lithospermum erythrorhizon</name>
    <name type="common">Purple gromwell</name>
    <name type="synonym">Lithospermum officinale var. erythrorhizon</name>
    <dbReference type="NCBI Taxonomy" id="34254"/>
    <lineage>
        <taxon>Eukaryota</taxon>
        <taxon>Viridiplantae</taxon>
        <taxon>Streptophyta</taxon>
        <taxon>Embryophyta</taxon>
        <taxon>Tracheophyta</taxon>
        <taxon>Spermatophyta</taxon>
        <taxon>Magnoliopsida</taxon>
        <taxon>eudicotyledons</taxon>
        <taxon>Gunneridae</taxon>
        <taxon>Pentapetalae</taxon>
        <taxon>asterids</taxon>
        <taxon>lamiids</taxon>
        <taxon>Boraginales</taxon>
        <taxon>Boraginaceae</taxon>
        <taxon>Boraginoideae</taxon>
        <taxon>Lithospermeae</taxon>
        <taxon>Lithospermum</taxon>
    </lineage>
</organism>
<keyword evidence="6 12" id="KW-0863">Zinc-finger</keyword>
<dbReference type="SMART" id="SM00184">
    <property type="entry name" value="RING"/>
    <property type="match status" value="1"/>
</dbReference>
<dbReference type="CDD" id="cd16461">
    <property type="entry name" value="RING-H2_EL5-like"/>
    <property type="match status" value="1"/>
</dbReference>
<evidence type="ECO:0000313" key="17">
    <source>
        <dbReference type="Proteomes" id="UP001454036"/>
    </source>
</evidence>
<comment type="pathway">
    <text evidence="2">Protein modification; protein ubiquitination.</text>
</comment>
<comment type="subcellular location">
    <subcellularLocation>
        <location evidence="1">Membrane</location>
        <topology evidence="1">Single-pass membrane protein</topology>
    </subcellularLocation>
</comment>
<evidence type="ECO:0000256" key="13">
    <source>
        <dbReference type="SAM" id="MobiDB-lite"/>
    </source>
</evidence>
<evidence type="ECO:0000256" key="5">
    <source>
        <dbReference type="ARBA" id="ARBA00022723"/>
    </source>
</evidence>
<sequence>MSFFPSLPPPPPFSATTYGGMSGTTPPQQQQVTYSDSNNNNNDGFIVDNNNASSSSPSFTRSIVVTSIVISTAIIISATIYILLRFLSRRSNPSHAPPHNSTLQNHINISSSSSNNNNINESDNTVLLDSLPLLTFRSVNGNLTGKDCAVCLSKFEKEDQLRLLPLCCHAFHSQCVDTWLLSNQSCPLCRSTVNPTDADVMNKVISLTENVNIDDNINNSSSFGVETSHNGRARRSQSEGSFEYNVDDNHEIPSDFRGVPDVDKDTANINVIDPPGVRLDNTEIGASQRNWLRDYVERFASISFSSRNSSFRSSGRFFSGSCRRNDAVVPVDEDLEASNSRAGEDISELFRWISGV</sequence>
<dbReference type="GO" id="GO:0008270">
    <property type="term" value="F:zinc ion binding"/>
    <property type="evidence" value="ECO:0007669"/>
    <property type="project" value="UniProtKB-KW"/>
</dbReference>
<dbReference type="GO" id="GO:0016740">
    <property type="term" value="F:transferase activity"/>
    <property type="evidence" value="ECO:0007669"/>
    <property type="project" value="UniProtKB-KW"/>
</dbReference>